<accession>A0A1I7UWU6</accession>
<keyword evidence="1" id="KW-1185">Reference proteome</keyword>
<proteinExistence type="predicted"/>
<dbReference type="Proteomes" id="UP000095282">
    <property type="component" value="Unplaced"/>
</dbReference>
<dbReference type="GO" id="GO:0003676">
    <property type="term" value="F:nucleic acid binding"/>
    <property type="evidence" value="ECO:0007669"/>
    <property type="project" value="InterPro"/>
</dbReference>
<dbReference type="PANTHER" id="PTHR33939">
    <property type="entry name" value="PROTEIN CBG22215"/>
    <property type="match status" value="1"/>
</dbReference>
<dbReference type="Gene3D" id="3.30.420.10">
    <property type="entry name" value="Ribonuclease H-like superfamily/Ribonuclease H"/>
    <property type="match status" value="1"/>
</dbReference>
<sequence>MKFRSLALSLRVFGVKNRLLQANQNESVKDWRTAHIHQEDAPPTISSVHLTWLVSSVAQFHFSMMLPPKSVIGKPLLRNTKKKSQMFTDEERLLEKDPVKHLELGLIKRQLGEQAANTIFNNPNNLVALFLGVGFATVERKVAEALADTTPKDIRKKEKQMKKKNKKRVLDLITSSQQKEIRDHIEACYISDSNFTLHSLLIDLKEKFSFPFKKSTLHKILQAMNIVHKIKTYNPMASARYDLIGWRARYLKEIAKMRESGVFITYFDETWIFHGMTKRKGWVTKHKSAYEIARMGSLKNPVPGFRAASDKGIRAIVLAVLTESSILPGSIEVITSKRPASEQLLDYHKTMDSDAYKKYMELIIPLVAAAAPTGRQAVLVIDNCPIHNKPLLKIPTKSSSKSVLAQFLNAQGIAYDLSLTRDALWKEAEIYINANGGKTVMTKYEVDEMAKQFGVKILRLPPYHCCLNLIELIWSQLKTYLRPHGKVDNKIDVVCFFTTFKGTIVNTIEHVVNVESDLKTIMDAEFEEELQKNEDSDDDEDDLA</sequence>
<protein>
    <submittedName>
        <fullName evidence="2">39S ribosomal protein L52, mitochondrial</fullName>
    </submittedName>
</protein>
<dbReference type="InterPro" id="IPR036397">
    <property type="entry name" value="RNaseH_sf"/>
</dbReference>
<evidence type="ECO:0000313" key="1">
    <source>
        <dbReference type="Proteomes" id="UP000095282"/>
    </source>
</evidence>
<reference evidence="2" key="1">
    <citation type="submission" date="2016-11" db="UniProtKB">
        <authorList>
            <consortium name="WormBaseParasite"/>
        </authorList>
    </citation>
    <scope>IDENTIFICATION</scope>
</reference>
<name>A0A1I7UWU6_9PELO</name>
<evidence type="ECO:0000313" key="2">
    <source>
        <dbReference type="WBParaSite" id="Csp11.Scaffold630.g20139.t1"/>
    </source>
</evidence>
<dbReference type="WBParaSite" id="Csp11.Scaffold630.g20139.t1">
    <property type="protein sequence ID" value="Csp11.Scaffold630.g20139.t1"/>
    <property type="gene ID" value="Csp11.Scaffold630.g20139"/>
</dbReference>
<organism evidence="1 2">
    <name type="scientific">Caenorhabditis tropicalis</name>
    <dbReference type="NCBI Taxonomy" id="1561998"/>
    <lineage>
        <taxon>Eukaryota</taxon>
        <taxon>Metazoa</taxon>
        <taxon>Ecdysozoa</taxon>
        <taxon>Nematoda</taxon>
        <taxon>Chromadorea</taxon>
        <taxon>Rhabditida</taxon>
        <taxon>Rhabditina</taxon>
        <taxon>Rhabditomorpha</taxon>
        <taxon>Rhabditoidea</taxon>
        <taxon>Rhabditidae</taxon>
        <taxon>Peloderinae</taxon>
        <taxon>Caenorhabditis</taxon>
    </lineage>
</organism>
<dbReference type="AlphaFoldDB" id="A0A1I7UWU6"/>
<dbReference type="PANTHER" id="PTHR33939:SF1">
    <property type="entry name" value="DUF4371 DOMAIN-CONTAINING PROTEIN"/>
    <property type="match status" value="1"/>
</dbReference>